<dbReference type="GO" id="GO:0010436">
    <property type="term" value="F:carotenoid dioxygenase activity"/>
    <property type="evidence" value="ECO:0007669"/>
    <property type="project" value="TreeGrafter"/>
</dbReference>
<protein>
    <submittedName>
        <fullName evidence="6">Uncharacterized protein</fullName>
    </submittedName>
</protein>
<evidence type="ECO:0000256" key="3">
    <source>
        <dbReference type="ARBA" id="ARBA00022723"/>
    </source>
</evidence>
<keyword evidence="4" id="KW-0560">Oxidoreductase</keyword>
<reference evidence="6" key="1">
    <citation type="journal article" date="2020" name="Nature">
        <title>Giant virus diversity and host interactions through global metagenomics.</title>
        <authorList>
            <person name="Schulz F."/>
            <person name="Roux S."/>
            <person name="Paez-Espino D."/>
            <person name="Jungbluth S."/>
            <person name="Walsh D.A."/>
            <person name="Denef V.J."/>
            <person name="McMahon K.D."/>
            <person name="Konstantinidis K.T."/>
            <person name="Eloe-Fadrosh E.A."/>
            <person name="Kyrpides N.C."/>
            <person name="Woyke T."/>
        </authorList>
    </citation>
    <scope>NUCLEOTIDE SEQUENCE</scope>
    <source>
        <strain evidence="6">GVMAG-M-3300009155-48</strain>
    </source>
</reference>
<evidence type="ECO:0000313" key="6">
    <source>
        <dbReference type="EMBL" id="QHT31839.1"/>
    </source>
</evidence>
<dbReference type="GO" id="GO:0046872">
    <property type="term" value="F:metal ion binding"/>
    <property type="evidence" value="ECO:0007669"/>
    <property type="project" value="UniProtKB-KW"/>
</dbReference>
<name>A0A6C0EU25_9ZZZZ</name>
<evidence type="ECO:0000256" key="4">
    <source>
        <dbReference type="ARBA" id="ARBA00023002"/>
    </source>
</evidence>
<proteinExistence type="inferred from homology"/>
<keyword evidence="5" id="KW-0408">Iron</keyword>
<dbReference type="Pfam" id="PF03055">
    <property type="entry name" value="RPE65"/>
    <property type="match status" value="1"/>
</dbReference>
<dbReference type="EMBL" id="MN738925">
    <property type="protein sequence ID" value="QHT31839.1"/>
    <property type="molecule type" value="Genomic_DNA"/>
</dbReference>
<evidence type="ECO:0000256" key="2">
    <source>
        <dbReference type="ARBA" id="ARBA00006787"/>
    </source>
</evidence>
<sequence length="465" mass="54189">MFSKFLFIFFYLSIFLSTFVFNYSKFHGISFKFNKKKIDKEINQKINYKIPQREQDVLNKIDGFYGMIGPDINITTIKSLYDLFTGDGNIQGVFFNGGNLTFVKHFIKTDKIRFEEKYGKIPKDIFSTIFMLIMNKVKLFPNVMGVANTALLNVNKNVYALFERDVPYSICIHFENNTIGMDKKVELDNIHYISGHSKYILETKTIHTIEYHVSRQKVNYYSLFDDFKIKNKTTIKTNYLPIVHDFALFNSSILITDSPFVINMSDLKKIPVQLDANKPTFIHVLNTKTEKVETYNSSEGFYIFHYSDVSESNDSITIYAAIYETIDFTNLNIHGKYRKIGIDKRTRDITIEKNAIFDDYNLDFPIKYKNKVILRNVENNTINGFVICEKLNITKTIMLNNRYICGEPVVIEIDEIPHIIAFSYDRFSKGHLLIINMENSHIINIPLNCSLNIGFHSIFLEKNSK</sequence>
<keyword evidence="3" id="KW-0479">Metal-binding</keyword>
<dbReference type="InterPro" id="IPR004294">
    <property type="entry name" value="Carotenoid_Oase"/>
</dbReference>
<organism evidence="6">
    <name type="scientific">viral metagenome</name>
    <dbReference type="NCBI Taxonomy" id="1070528"/>
    <lineage>
        <taxon>unclassified sequences</taxon>
        <taxon>metagenomes</taxon>
        <taxon>organismal metagenomes</taxon>
    </lineage>
</organism>
<evidence type="ECO:0000256" key="1">
    <source>
        <dbReference type="ARBA" id="ARBA00001954"/>
    </source>
</evidence>
<dbReference type="AlphaFoldDB" id="A0A6C0EU25"/>
<accession>A0A6C0EU25</accession>
<dbReference type="GO" id="GO:0016121">
    <property type="term" value="P:carotene catabolic process"/>
    <property type="evidence" value="ECO:0007669"/>
    <property type="project" value="TreeGrafter"/>
</dbReference>
<dbReference type="PANTHER" id="PTHR10543">
    <property type="entry name" value="BETA-CAROTENE DIOXYGENASE"/>
    <property type="match status" value="1"/>
</dbReference>
<evidence type="ECO:0000256" key="5">
    <source>
        <dbReference type="ARBA" id="ARBA00023004"/>
    </source>
</evidence>
<comment type="similarity">
    <text evidence="2">Belongs to the carotenoid oxygenase family.</text>
</comment>
<comment type="cofactor">
    <cofactor evidence="1">
        <name>Fe(2+)</name>
        <dbReference type="ChEBI" id="CHEBI:29033"/>
    </cofactor>
</comment>
<dbReference type="PANTHER" id="PTHR10543:SF89">
    <property type="entry name" value="CAROTENOID 9,10(9',10')-CLEAVAGE DIOXYGENASE 1"/>
    <property type="match status" value="1"/>
</dbReference>